<proteinExistence type="predicted"/>
<accession>A0A0H5RCN1</accession>
<dbReference type="GO" id="GO:0031267">
    <property type="term" value="F:small GTPase binding"/>
    <property type="evidence" value="ECO:0007669"/>
    <property type="project" value="TreeGrafter"/>
</dbReference>
<organism evidence="2">
    <name type="scientific">Spongospora subterranea</name>
    <dbReference type="NCBI Taxonomy" id="70186"/>
    <lineage>
        <taxon>Eukaryota</taxon>
        <taxon>Sar</taxon>
        <taxon>Rhizaria</taxon>
        <taxon>Endomyxa</taxon>
        <taxon>Phytomyxea</taxon>
        <taxon>Plasmodiophorida</taxon>
        <taxon>Plasmodiophoridae</taxon>
        <taxon>Spongospora</taxon>
    </lineage>
</organism>
<evidence type="ECO:0000259" key="1">
    <source>
        <dbReference type="PROSITE" id="PS50086"/>
    </source>
</evidence>
<feature type="domain" description="Rab-GAP TBC" evidence="1">
    <location>
        <begin position="84"/>
        <end position="274"/>
    </location>
</feature>
<dbReference type="SMART" id="SM00164">
    <property type="entry name" value="TBC"/>
    <property type="match status" value="1"/>
</dbReference>
<dbReference type="InterPro" id="IPR050302">
    <property type="entry name" value="Rab_GAP_TBC_domain"/>
</dbReference>
<dbReference type="GO" id="GO:0005096">
    <property type="term" value="F:GTPase activator activity"/>
    <property type="evidence" value="ECO:0007669"/>
    <property type="project" value="TreeGrafter"/>
</dbReference>
<dbReference type="SUPFAM" id="SSF47923">
    <property type="entry name" value="Ypt/Rab-GAP domain of gyp1p"/>
    <property type="match status" value="2"/>
</dbReference>
<dbReference type="PROSITE" id="PS50086">
    <property type="entry name" value="TBC_RABGAP"/>
    <property type="match status" value="1"/>
</dbReference>
<protein>
    <recommendedName>
        <fullName evidence="1">Rab-GAP TBC domain-containing protein</fullName>
    </recommendedName>
</protein>
<reference evidence="2" key="1">
    <citation type="submission" date="2015-04" db="EMBL/GenBank/DDBJ databases">
        <title>The genome sequence of the plant pathogenic Rhizarian Plasmodiophora brassicae reveals insights in its biotrophic life cycle and the origin of chitin synthesis.</title>
        <authorList>
            <person name="Schwelm A."/>
            <person name="Fogelqvist J."/>
            <person name="Knaust A."/>
            <person name="Julke S."/>
            <person name="Lilja T."/>
            <person name="Dhandapani V."/>
            <person name="Bonilla-Rosso G."/>
            <person name="Karlsson M."/>
            <person name="Shevchenko A."/>
            <person name="Choi S.R."/>
            <person name="Kim H.G."/>
            <person name="Park J.Y."/>
            <person name="Lim Y.P."/>
            <person name="Ludwig-Muller J."/>
            <person name="Dixelius C."/>
        </authorList>
    </citation>
    <scope>NUCLEOTIDE SEQUENCE</scope>
    <source>
        <tissue evidence="2">Potato root galls</tissue>
    </source>
</reference>
<sequence length="368" mass="42111">MGICHCGSIGPDKTPTPPSPIPEIILDEYGFILHHNRYRLSDLSLISDQDQTRSLIWQSIIAGSDTVTTWRSDLVMARELSWSGIPCTIRHKAWYILSGAQSLKALSPISYAQYLLEPCPTAHRQIEVDIPRTYSEHRYFTESGLGRERLKRLLHGLAIRLGPDTGYVQGMNMIAALLLLVFDNDEESAFWTLAAYMEQLNMKRLYQDGMDYLTLCLHRLGRLISTTYPQLEHHFGKENIEPFCYGTPWFLTLFAYNLPIRQCCRVFDAAFALNMGEELIYRFSLTYIRRVLPDLLRCQFSDATTLLKIIEIDDNDIGDIMKESLTMKIELELDQSGEAGAKRFHKTDDPVDVYSGYTENGATKDHHI</sequence>
<dbReference type="InterPro" id="IPR035969">
    <property type="entry name" value="Rab-GAP_TBC_sf"/>
</dbReference>
<dbReference type="InterPro" id="IPR000195">
    <property type="entry name" value="Rab-GAP-TBC_dom"/>
</dbReference>
<evidence type="ECO:0000313" key="2">
    <source>
        <dbReference type="EMBL" id="CRZ12020.1"/>
    </source>
</evidence>
<dbReference type="Gene3D" id="1.10.472.80">
    <property type="entry name" value="Ypt/Rab-GAP domain of gyp1p, domain 3"/>
    <property type="match status" value="1"/>
</dbReference>
<dbReference type="PANTHER" id="PTHR47219:SF9">
    <property type="entry name" value="GTPASE ACTIVATING PROTEIN AND CENTROSOME-ASSOCIATED, ISOFORM B"/>
    <property type="match status" value="1"/>
</dbReference>
<dbReference type="Gene3D" id="1.10.8.270">
    <property type="entry name" value="putative rabgap domain of human tbc1 domain family member 14 like domains"/>
    <property type="match status" value="1"/>
</dbReference>
<name>A0A0H5RCN1_9EUKA</name>
<dbReference type="EMBL" id="HACM01011578">
    <property type="protein sequence ID" value="CRZ12020.1"/>
    <property type="molecule type" value="Transcribed_RNA"/>
</dbReference>
<dbReference type="Pfam" id="PF00566">
    <property type="entry name" value="RabGAP-TBC"/>
    <property type="match status" value="1"/>
</dbReference>
<dbReference type="PANTHER" id="PTHR47219">
    <property type="entry name" value="RAB GTPASE-ACTIVATING PROTEIN 1-LIKE"/>
    <property type="match status" value="1"/>
</dbReference>
<dbReference type="AlphaFoldDB" id="A0A0H5RCN1"/>